<reference evidence="1 2" key="1">
    <citation type="journal article" date="2023" name="Sci. Data">
        <title>Genome assembly of the Korean intertidal mud-creeper Batillaria attramentaria.</title>
        <authorList>
            <person name="Patra A.K."/>
            <person name="Ho P.T."/>
            <person name="Jun S."/>
            <person name="Lee S.J."/>
            <person name="Kim Y."/>
            <person name="Won Y.J."/>
        </authorList>
    </citation>
    <scope>NUCLEOTIDE SEQUENCE [LARGE SCALE GENOMIC DNA]</scope>
    <source>
        <strain evidence="1">Wonlab-2016</strain>
    </source>
</reference>
<evidence type="ECO:0000313" key="2">
    <source>
        <dbReference type="Proteomes" id="UP001519460"/>
    </source>
</evidence>
<gene>
    <name evidence="1" type="ORF">BaRGS_00029788</name>
</gene>
<dbReference type="Proteomes" id="UP001519460">
    <property type="component" value="Unassembled WGS sequence"/>
</dbReference>
<organism evidence="1 2">
    <name type="scientific">Batillaria attramentaria</name>
    <dbReference type="NCBI Taxonomy" id="370345"/>
    <lineage>
        <taxon>Eukaryota</taxon>
        <taxon>Metazoa</taxon>
        <taxon>Spiralia</taxon>
        <taxon>Lophotrochozoa</taxon>
        <taxon>Mollusca</taxon>
        <taxon>Gastropoda</taxon>
        <taxon>Caenogastropoda</taxon>
        <taxon>Sorbeoconcha</taxon>
        <taxon>Cerithioidea</taxon>
        <taxon>Batillariidae</taxon>
        <taxon>Batillaria</taxon>
    </lineage>
</organism>
<accession>A0ABD0JW23</accession>
<dbReference type="EMBL" id="JACVVK020000314">
    <property type="protein sequence ID" value="KAK7478921.1"/>
    <property type="molecule type" value="Genomic_DNA"/>
</dbReference>
<evidence type="ECO:0000313" key="1">
    <source>
        <dbReference type="EMBL" id="KAK7478921.1"/>
    </source>
</evidence>
<protein>
    <submittedName>
        <fullName evidence="1">Uncharacterized protein</fullName>
    </submittedName>
</protein>
<dbReference type="AlphaFoldDB" id="A0ABD0JW23"/>
<sequence length="105" mass="11399">MAYTACHAAALTVSVNRQRVISTLFAENIDTIKHSHVNTTLRRHTCATYEGKSDRYFCKDDGETSPTTSGQGLFALDTVGDRKVSIGQEGSKTVHCLSLPEGLLP</sequence>
<comment type="caution">
    <text evidence="1">The sequence shown here is derived from an EMBL/GenBank/DDBJ whole genome shotgun (WGS) entry which is preliminary data.</text>
</comment>
<proteinExistence type="predicted"/>
<name>A0ABD0JW23_9CAEN</name>
<feature type="non-terminal residue" evidence="1">
    <location>
        <position position="105"/>
    </location>
</feature>
<keyword evidence="2" id="KW-1185">Reference proteome</keyword>